<comment type="similarity">
    <text evidence="2">Belongs to the bacterial solute-binding protein 1 family.</text>
</comment>
<dbReference type="PANTHER" id="PTHR43649:SF33">
    <property type="entry name" value="POLYGALACTURONAN_RHAMNOGALACTURONAN-BINDING PROTEIN YTCQ"/>
    <property type="match status" value="1"/>
</dbReference>
<reference evidence="10 11" key="1">
    <citation type="submission" date="2019-02" db="EMBL/GenBank/DDBJ databases">
        <title>Emended description of the genus Rhodopseudomonas and description of Rhodopseudomonas albus sp. nov., a non-phototrophic, heavy-metal-tolerant bacterium isolated from garden soil.</title>
        <authorList>
            <person name="Bao Z."/>
            <person name="Cao W.W."/>
            <person name="Sato Y."/>
            <person name="Nishizawa T."/>
            <person name="Zhao J."/>
            <person name="Guo Y."/>
            <person name="Ohta H."/>
        </authorList>
    </citation>
    <scope>NUCLEOTIDE SEQUENCE [LARGE SCALE GENOMIC DNA]</scope>
    <source>
        <strain evidence="10 11">SK50-23</strain>
    </source>
</reference>
<keyword evidence="6" id="KW-0472">Membrane</keyword>
<keyword evidence="8" id="KW-0449">Lipoprotein</keyword>
<accession>A0ABX8A2B0</accession>
<dbReference type="EMBL" id="CP036498">
    <property type="protein sequence ID" value="QUS37629.1"/>
    <property type="molecule type" value="Genomic_DNA"/>
</dbReference>
<dbReference type="InterPro" id="IPR006059">
    <property type="entry name" value="SBP"/>
</dbReference>
<evidence type="ECO:0000256" key="4">
    <source>
        <dbReference type="ARBA" id="ARBA00022729"/>
    </source>
</evidence>
<keyword evidence="7" id="KW-0564">Palmitate</keyword>
<dbReference type="Proteomes" id="UP000682843">
    <property type="component" value="Chromosome"/>
</dbReference>
<dbReference type="Pfam" id="PF13416">
    <property type="entry name" value="SBP_bac_8"/>
    <property type="match status" value="1"/>
</dbReference>
<protein>
    <submittedName>
        <fullName evidence="10">Carbohydrate ABC transporter substrate-binding protein</fullName>
    </submittedName>
</protein>
<sequence length="468" mass="52606">MITREDDVLITKGTRALVFATAASGLFLTTAPAFAQQSITVWFSKGFYKSEDESLLAAIKKFEEKTKIKVELSQYAIQDMIPKTVAALDSGTPPDVAYADTYDVQASGKWAFEGKLEDITDILKPMMDKFAPNTVETAFLMNGQTKKKGYYGFPLKQQSMHVEIWSDMLQQAGFKVEDIPKDWKGYWSFWCDKVQPAYRKASGSRAYGVGQPMGVESTDSLQSFYTFIDAYNVKLVDDDGKLTVDDPKVKEGLVGALRDYTDTYIKGCTPPSSTTWKDPDNNVAFHNRSIIMTHNFTISIAAKWYEDSQNQTLTPEQRAAGKKAYEDTIITASFPLKPDGSPIKYRSDVKTGMIFSQSKNKAGAREFVKFLLEEENLKPYVEGALGRWFPVTKEGQASAFWQADKHRKAVYTQFMGGTTPFDFTKNYKFTILNNENVWAKAMNRVVSEKVPVEKAVDELIARIKEIAG</sequence>
<keyword evidence="5" id="KW-0574">Periplasm</keyword>
<keyword evidence="3" id="KW-1003">Cell membrane</keyword>
<dbReference type="SUPFAM" id="SSF53850">
    <property type="entry name" value="Periplasmic binding protein-like II"/>
    <property type="match status" value="1"/>
</dbReference>
<evidence type="ECO:0000256" key="5">
    <source>
        <dbReference type="ARBA" id="ARBA00022764"/>
    </source>
</evidence>
<evidence type="ECO:0000256" key="2">
    <source>
        <dbReference type="ARBA" id="ARBA00008520"/>
    </source>
</evidence>
<dbReference type="InterPro" id="IPR050490">
    <property type="entry name" value="Bact_solute-bd_prot1"/>
</dbReference>
<evidence type="ECO:0000313" key="10">
    <source>
        <dbReference type="EMBL" id="QUS37629.1"/>
    </source>
</evidence>
<dbReference type="PANTHER" id="PTHR43649">
    <property type="entry name" value="ARABINOSE-BINDING PROTEIN-RELATED"/>
    <property type="match status" value="1"/>
</dbReference>
<evidence type="ECO:0000256" key="1">
    <source>
        <dbReference type="ARBA" id="ARBA00004418"/>
    </source>
</evidence>
<evidence type="ECO:0000256" key="9">
    <source>
        <dbReference type="SAM" id="SignalP"/>
    </source>
</evidence>
<comment type="subcellular location">
    <subcellularLocation>
        <location evidence="1">Periplasm</location>
    </subcellularLocation>
</comment>
<feature type="chain" id="PRO_5047191953" evidence="9">
    <location>
        <begin position="36"/>
        <end position="468"/>
    </location>
</feature>
<dbReference type="Gene3D" id="3.40.190.10">
    <property type="entry name" value="Periplasmic binding protein-like II"/>
    <property type="match status" value="1"/>
</dbReference>
<evidence type="ECO:0000256" key="7">
    <source>
        <dbReference type="ARBA" id="ARBA00023139"/>
    </source>
</evidence>
<gene>
    <name evidence="10" type="ORF">RPMA_01165</name>
</gene>
<keyword evidence="4 9" id="KW-0732">Signal</keyword>
<evidence type="ECO:0000256" key="8">
    <source>
        <dbReference type="ARBA" id="ARBA00023288"/>
    </source>
</evidence>
<evidence type="ECO:0000256" key="6">
    <source>
        <dbReference type="ARBA" id="ARBA00023136"/>
    </source>
</evidence>
<name>A0ABX8A2B0_9BRAD</name>
<keyword evidence="11" id="KW-1185">Reference proteome</keyword>
<evidence type="ECO:0000256" key="3">
    <source>
        <dbReference type="ARBA" id="ARBA00022475"/>
    </source>
</evidence>
<organism evidence="10 11">
    <name type="scientific">Tardiphaga alba</name>
    <dbReference type="NCBI Taxonomy" id="340268"/>
    <lineage>
        <taxon>Bacteria</taxon>
        <taxon>Pseudomonadati</taxon>
        <taxon>Pseudomonadota</taxon>
        <taxon>Alphaproteobacteria</taxon>
        <taxon>Hyphomicrobiales</taxon>
        <taxon>Nitrobacteraceae</taxon>
        <taxon>Tardiphaga</taxon>
    </lineage>
</organism>
<evidence type="ECO:0000313" key="11">
    <source>
        <dbReference type="Proteomes" id="UP000682843"/>
    </source>
</evidence>
<feature type="signal peptide" evidence="9">
    <location>
        <begin position="1"/>
        <end position="35"/>
    </location>
</feature>
<proteinExistence type="inferred from homology"/>